<accession>E7C7S9</accession>
<reference evidence="1" key="1">
    <citation type="submission" date="2010-01" db="EMBL/GenBank/DDBJ databases">
        <title>Genome fragments of uncultured bacteria from the North Pacific subtropical Gyre.</title>
        <authorList>
            <person name="Pham V.D."/>
            <person name="Delong E.F."/>
        </authorList>
    </citation>
    <scope>NUCLEOTIDE SEQUENCE</scope>
</reference>
<organism evidence="1">
    <name type="scientific">uncultured gamma proteobacterium HF0770_40P16</name>
    <dbReference type="NCBI Taxonomy" id="723580"/>
    <lineage>
        <taxon>Bacteria</taxon>
        <taxon>Pseudomonadati</taxon>
        <taxon>Pseudomonadota</taxon>
        <taxon>Gammaproteobacteria</taxon>
        <taxon>environmental samples</taxon>
    </lineage>
</organism>
<sequence length="365" mass="43000">MLIPNLFLGLLRVFYLYLNQRPFSNLAVKHFPKHIILEVEREYRLNNYFKFHQKDGEDFISFNVFQIKEFTKIRNLGLIKLFYFFLANCKILNQKDNESLELRYLFGNKPAAGIAAYSYFCALFDEVNSINPNSIIFTGGAALAAKAARRQNLKTYWLSHGMISAIDSSKNPFIPDSDVIYVYSEDEKKYLEKRSVNTEVRLYPINKIKKRLNTLIVFLDGDKTKEEENILLEIISIFKSYEYKIIFKTHPTFLKLIEPNLYKNLRSKFGSSTFLTKHIDTEELLLEETPSFVITWLSTAACISLRAGIIPICIEENESFYKLKFYEPYPYKKRTLYWKEESSRLEKILLNKEDYQKNLNLLISR</sequence>
<evidence type="ECO:0000313" key="1">
    <source>
        <dbReference type="EMBL" id="ADI23503.1"/>
    </source>
</evidence>
<proteinExistence type="predicted"/>
<dbReference type="AlphaFoldDB" id="E7C7S9"/>
<dbReference type="EMBL" id="GU568016">
    <property type="protein sequence ID" value="ADI23503.1"/>
    <property type="molecule type" value="Genomic_DNA"/>
</dbReference>
<name>E7C7S9_9GAMM</name>
<protein>
    <submittedName>
        <fullName evidence="1">Uncharacterized protein</fullName>
    </submittedName>
</protein>